<accession>W7YRE0</accession>
<gene>
    <name evidence="1" type="ORF">JCM16418_1127</name>
</gene>
<dbReference type="RefSeq" id="WP_036646784.1">
    <property type="nucleotide sequence ID" value="NZ_BAVZ01000002.1"/>
</dbReference>
<dbReference type="OrthoDB" id="2382331at2"/>
<dbReference type="AlphaFoldDB" id="W7YRE0"/>
<proteinExistence type="predicted"/>
<dbReference type="EMBL" id="BAVZ01000002">
    <property type="protein sequence ID" value="GAF07136.1"/>
    <property type="molecule type" value="Genomic_DNA"/>
</dbReference>
<dbReference type="STRING" id="1236976.JCM16418_1127"/>
<dbReference type="Proteomes" id="UP000019364">
    <property type="component" value="Unassembled WGS sequence"/>
</dbReference>
<reference evidence="1 2" key="1">
    <citation type="journal article" date="2014" name="Genome Announc.">
        <title>Draft Genome Sequence of Paenibacillus pini JCM 16418T, Isolated from the Rhizosphere of Pine Tree.</title>
        <authorList>
            <person name="Yuki M."/>
            <person name="Oshima K."/>
            <person name="Suda W."/>
            <person name="Oshida Y."/>
            <person name="Kitamura K."/>
            <person name="Iida Y."/>
            <person name="Hattori M."/>
            <person name="Ohkuma M."/>
        </authorList>
    </citation>
    <scope>NUCLEOTIDE SEQUENCE [LARGE SCALE GENOMIC DNA]</scope>
    <source>
        <strain evidence="1 2">JCM 16418</strain>
    </source>
</reference>
<protein>
    <submittedName>
        <fullName evidence="1">Uncharacterized protein</fullName>
    </submittedName>
</protein>
<dbReference type="eggNOG" id="ENOG5033CJR">
    <property type="taxonomic scope" value="Bacteria"/>
</dbReference>
<sequence>MANGKSKKPVQQKSEKQHRGMKVVTSGVCEACKTPCSLGISYAARMRVPGAIGKGVPCILTKKE</sequence>
<organism evidence="1 2">
    <name type="scientific">Paenibacillus pini JCM 16418</name>
    <dbReference type="NCBI Taxonomy" id="1236976"/>
    <lineage>
        <taxon>Bacteria</taxon>
        <taxon>Bacillati</taxon>
        <taxon>Bacillota</taxon>
        <taxon>Bacilli</taxon>
        <taxon>Bacillales</taxon>
        <taxon>Paenibacillaceae</taxon>
        <taxon>Paenibacillus</taxon>
    </lineage>
</organism>
<keyword evidence="2" id="KW-1185">Reference proteome</keyword>
<name>W7YRE0_9BACL</name>
<evidence type="ECO:0000313" key="1">
    <source>
        <dbReference type="EMBL" id="GAF07136.1"/>
    </source>
</evidence>
<comment type="caution">
    <text evidence="1">The sequence shown here is derived from an EMBL/GenBank/DDBJ whole genome shotgun (WGS) entry which is preliminary data.</text>
</comment>
<evidence type="ECO:0000313" key="2">
    <source>
        <dbReference type="Proteomes" id="UP000019364"/>
    </source>
</evidence>